<dbReference type="Proteomes" id="UP000564704">
    <property type="component" value="Unassembled WGS sequence"/>
</dbReference>
<name>A0A844D2I8_9RHOB</name>
<comment type="caution">
    <text evidence="3">The sequence shown here is derived from an EMBL/GenBank/DDBJ whole genome shotgun (WGS) entry which is preliminary data.</text>
</comment>
<gene>
    <name evidence="3" type="ORF">FDP25_08355</name>
</gene>
<feature type="signal peptide" evidence="2">
    <location>
        <begin position="1"/>
        <end position="23"/>
    </location>
</feature>
<sequence>MKKISTFAAAAAVVLAAAAPVTAEEAKVNSDPFVSSQGSLALGGLGTTGAIVAGTVATIFAVAAIESSDDT</sequence>
<evidence type="ECO:0008006" key="5">
    <source>
        <dbReference type="Google" id="ProtNLM"/>
    </source>
</evidence>
<feature type="transmembrane region" description="Helical" evidence="1">
    <location>
        <begin position="39"/>
        <end position="65"/>
    </location>
</feature>
<evidence type="ECO:0000256" key="1">
    <source>
        <dbReference type="SAM" id="Phobius"/>
    </source>
</evidence>
<protein>
    <recommendedName>
        <fullName evidence="5">Secreted protein</fullName>
    </recommendedName>
</protein>
<keyword evidence="2" id="KW-0732">Signal</keyword>
<feature type="chain" id="PRO_5032758319" description="Secreted protein" evidence="2">
    <location>
        <begin position="24"/>
        <end position="71"/>
    </location>
</feature>
<evidence type="ECO:0000313" key="4">
    <source>
        <dbReference type="Proteomes" id="UP000564704"/>
    </source>
</evidence>
<dbReference type="EMBL" id="SZWE01000001">
    <property type="protein sequence ID" value="MRU15438.1"/>
    <property type="molecule type" value="Genomic_DNA"/>
</dbReference>
<keyword evidence="1" id="KW-0812">Transmembrane</keyword>
<accession>A0A844D2I8</accession>
<keyword evidence="1" id="KW-0472">Membrane</keyword>
<keyword evidence="1" id="KW-1133">Transmembrane helix</keyword>
<reference evidence="3 4" key="1">
    <citation type="submission" date="2019-05" db="EMBL/GenBank/DDBJ databases">
        <title>Roseovarius bejariae sp. nov., a moderately halophylic bacterium isolated from a saline soil in Rambla Salada (Murcia).</title>
        <authorList>
            <person name="Castro D.J."/>
            <person name="Gomez-Altuve A."/>
            <person name="Reina J.C."/>
            <person name="Rodriguez M."/>
            <person name="Sampedro I."/>
            <person name="Llamas I."/>
            <person name="Martinez-Checa F."/>
        </authorList>
    </citation>
    <scope>NUCLEOTIDE SEQUENCE [LARGE SCALE GENOMIC DNA]</scope>
    <source>
        <strain evidence="3 4">A21</strain>
    </source>
</reference>
<keyword evidence="4" id="KW-1185">Reference proteome</keyword>
<dbReference type="RefSeq" id="WP_154150731.1">
    <property type="nucleotide sequence ID" value="NZ_SZWE01000001.1"/>
</dbReference>
<organism evidence="3 4">
    <name type="scientific">Roseovarius bejariae</name>
    <dbReference type="NCBI Taxonomy" id="2576383"/>
    <lineage>
        <taxon>Bacteria</taxon>
        <taxon>Pseudomonadati</taxon>
        <taxon>Pseudomonadota</taxon>
        <taxon>Alphaproteobacteria</taxon>
        <taxon>Rhodobacterales</taxon>
        <taxon>Roseobacteraceae</taxon>
        <taxon>Roseovarius</taxon>
    </lineage>
</organism>
<evidence type="ECO:0000256" key="2">
    <source>
        <dbReference type="SAM" id="SignalP"/>
    </source>
</evidence>
<proteinExistence type="predicted"/>
<dbReference type="AlphaFoldDB" id="A0A844D2I8"/>
<evidence type="ECO:0000313" key="3">
    <source>
        <dbReference type="EMBL" id="MRU15438.1"/>
    </source>
</evidence>